<dbReference type="InterPro" id="IPR050090">
    <property type="entry name" value="Tyrosine_recombinase_XerCD"/>
</dbReference>
<accession>A0ABT4Q234</accession>
<dbReference type="Pfam" id="PF02899">
    <property type="entry name" value="Phage_int_SAM_1"/>
    <property type="match status" value="1"/>
</dbReference>
<evidence type="ECO:0000313" key="8">
    <source>
        <dbReference type="Proteomes" id="UP001527882"/>
    </source>
</evidence>
<feature type="domain" description="Core-binding (CB)" evidence="6">
    <location>
        <begin position="1"/>
        <end position="98"/>
    </location>
</feature>
<dbReference type="Gene3D" id="1.10.150.130">
    <property type="match status" value="1"/>
</dbReference>
<dbReference type="SUPFAM" id="SSF47823">
    <property type="entry name" value="lambda integrase-like, N-terminal domain"/>
    <property type="match status" value="1"/>
</dbReference>
<name>A0ABT4Q234_9BACL</name>
<gene>
    <name evidence="7" type="ORF">O9H85_00210</name>
</gene>
<keyword evidence="3" id="KW-0233">DNA recombination</keyword>
<dbReference type="PROSITE" id="PS51898">
    <property type="entry name" value="TYR_RECOMBINASE"/>
    <property type="match status" value="1"/>
</dbReference>
<dbReference type="InterPro" id="IPR013762">
    <property type="entry name" value="Integrase-like_cat_sf"/>
</dbReference>
<proteinExistence type="predicted"/>
<evidence type="ECO:0000256" key="2">
    <source>
        <dbReference type="ARBA" id="ARBA00023125"/>
    </source>
</evidence>
<evidence type="ECO:0000256" key="4">
    <source>
        <dbReference type="PROSITE-ProRule" id="PRU01248"/>
    </source>
</evidence>
<feature type="domain" description="Tyr recombinase" evidence="5">
    <location>
        <begin position="122"/>
        <end position="313"/>
    </location>
</feature>
<dbReference type="SUPFAM" id="SSF56349">
    <property type="entry name" value="DNA breaking-rejoining enzymes"/>
    <property type="match status" value="1"/>
</dbReference>
<dbReference type="InterPro" id="IPR011010">
    <property type="entry name" value="DNA_brk_join_enz"/>
</dbReference>
<sequence length="342" mass="39654">MKVDDRFFKYVRNFLLVYLPKNRCCIENTVKAYRDTIHLLRTFMKEQKGLSFSKITFDRLNHVLIGEFLDWLQTKRKCSASTRNHRLAALKSFFKYAAQEDASLMLAYMELSKVPLKKAPSAAITYMSEKALSTLFQQPDENTRRGIRDRFFMIFLYDTGARIQEVLDLRLKDLHLNDSVPCVYLTGKGQKTRAVPLLKKTIQHLNLYMKHFHPETMHNNDLLFYTVIKGKTGKMSSDNVASFLNRYGASARLVCPEVPERVHPHLFRHTRAMHLYQTGMPLSYIKDFLGHTSVNTTDIYASVDTSMLKAALEKTYVNNDVPKDTPVWQDNEELLLHLCGLK</sequence>
<dbReference type="Pfam" id="PF00589">
    <property type="entry name" value="Phage_integrase"/>
    <property type="match status" value="1"/>
</dbReference>
<dbReference type="PANTHER" id="PTHR30349:SF81">
    <property type="entry name" value="TYROSINE RECOMBINASE XERC"/>
    <property type="match status" value="1"/>
</dbReference>
<organism evidence="7 8">
    <name type="scientific">Paenibacillus gyeongsangnamensis</name>
    <dbReference type="NCBI Taxonomy" id="3388067"/>
    <lineage>
        <taxon>Bacteria</taxon>
        <taxon>Bacillati</taxon>
        <taxon>Bacillota</taxon>
        <taxon>Bacilli</taxon>
        <taxon>Bacillales</taxon>
        <taxon>Paenibacillaceae</taxon>
        <taxon>Paenibacillus</taxon>
    </lineage>
</organism>
<keyword evidence="1" id="KW-0229">DNA integration</keyword>
<evidence type="ECO:0000313" key="7">
    <source>
        <dbReference type="EMBL" id="MCZ8510886.1"/>
    </source>
</evidence>
<dbReference type="InterPro" id="IPR002104">
    <property type="entry name" value="Integrase_catalytic"/>
</dbReference>
<dbReference type="Gene3D" id="1.10.443.10">
    <property type="entry name" value="Intergrase catalytic core"/>
    <property type="match status" value="1"/>
</dbReference>
<evidence type="ECO:0000259" key="5">
    <source>
        <dbReference type="PROSITE" id="PS51898"/>
    </source>
</evidence>
<protein>
    <submittedName>
        <fullName evidence="7">Tyrosine-type recombinase/integrase</fullName>
    </submittedName>
</protein>
<dbReference type="Proteomes" id="UP001527882">
    <property type="component" value="Unassembled WGS sequence"/>
</dbReference>
<dbReference type="RefSeq" id="WP_269879262.1">
    <property type="nucleotide sequence ID" value="NZ_JAQAGZ010000001.1"/>
</dbReference>
<evidence type="ECO:0000256" key="3">
    <source>
        <dbReference type="ARBA" id="ARBA00023172"/>
    </source>
</evidence>
<keyword evidence="2 4" id="KW-0238">DNA-binding</keyword>
<evidence type="ECO:0000259" key="6">
    <source>
        <dbReference type="PROSITE" id="PS51900"/>
    </source>
</evidence>
<dbReference type="InterPro" id="IPR004107">
    <property type="entry name" value="Integrase_SAM-like_N"/>
</dbReference>
<reference evidence="7 8" key="1">
    <citation type="submission" date="2022-12" db="EMBL/GenBank/DDBJ databases">
        <title>Draft genome sequence of Paenibacillus sp. dW9.</title>
        <authorList>
            <person name="Choi E.-W."/>
            <person name="Kim D.-U."/>
        </authorList>
    </citation>
    <scope>NUCLEOTIDE SEQUENCE [LARGE SCALE GENOMIC DNA]</scope>
    <source>
        <strain evidence="8">dW9</strain>
    </source>
</reference>
<dbReference type="InterPro" id="IPR044068">
    <property type="entry name" value="CB"/>
</dbReference>
<dbReference type="PANTHER" id="PTHR30349">
    <property type="entry name" value="PHAGE INTEGRASE-RELATED"/>
    <property type="match status" value="1"/>
</dbReference>
<dbReference type="InterPro" id="IPR010998">
    <property type="entry name" value="Integrase_recombinase_N"/>
</dbReference>
<keyword evidence="8" id="KW-1185">Reference proteome</keyword>
<comment type="caution">
    <text evidence="7">The sequence shown here is derived from an EMBL/GenBank/DDBJ whole genome shotgun (WGS) entry which is preliminary data.</text>
</comment>
<dbReference type="EMBL" id="JAQAGZ010000001">
    <property type="protein sequence ID" value="MCZ8510886.1"/>
    <property type="molecule type" value="Genomic_DNA"/>
</dbReference>
<evidence type="ECO:0000256" key="1">
    <source>
        <dbReference type="ARBA" id="ARBA00022908"/>
    </source>
</evidence>
<dbReference type="PROSITE" id="PS51900">
    <property type="entry name" value="CB"/>
    <property type="match status" value="1"/>
</dbReference>